<keyword evidence="3" id="KW-1185">Reference proteome</keyword>
<evidence type="ECO:0000256" key="1">
    <source>
        <dbReference type="SAM" id="Phobius"/>
    </source>
</evidence>
<feature type="transmembrane region" description="Helical" evidence="1">
    <location>
        <begin position="508"/>
        <end position="530"/>
    </location>
</feature>
<sequence length="640" mass="74037">MIICDENLIPKKTNLVPRKKEFTIRGILYYFALCYLVLYYIGAAIFIYFFVLSPTRTARPVVPNNLKLVSGLNKYDEKFSKHFDYKLTSWIANLPKRTSDAQKSQELRGLLDDHHAEMESIAGGILDEFDDFREKQSYVFLSTAVLNNATEDEVWRFVEIYTRTMTFARARKLQNFTATLLVHPWKTSFPEFDNILTSTDRRVLDVINSLDMPNSLKSIAKKFWKSYSSAHIPGVKESCLVYRSNSETLDYEEILDRIRVAIMVQVTDCVPPDGVMCAMAEVVFYRFQEDFKVIILFQFIYHVLVAESCMLIFFLNKQFILMTVALIYLLLIVVFYALFFASMNAYSLTSNLFEKGRYRIFVVFRLVLAPLIFVTGIFLYFFLEYADFFKTHTYISIPLVYLWLFFYALEMRWPIWLLSAWSFIVNLALFAFLIYITVKVTEFRPTPLPTKLEERPLEEEKDRDDAAFVRVVAYIVSIILLGEIVAHVLLVTALLFEKALKKACNFIAGYMIYEIIMLITLCTVLIFDVMSLLHPKSTAEKVIIALFIIASLVRRGLSLILYTKYYSYVKFGGGPLDASLAAVVSARPLGEVDYIDDQPGKRSPAQKPVTEHPKQTAHKEYVPFTISSHYISHDFYDGRL</sequence>
<feature type="transmembrane region" description="Helical" evidence="1">
    <location>
        <begin position="416"/>
        <end position="438"/>
    </location>
</feature>
<keyword evidence="1" id="KW-0812">Transmembrane</keyword>
<evidence type="ECO:0000313" key="3">
    <source>
        <dbReference type="Proteomes" id="UP001175271"/>
    </source>
</evidence>
<feature type="transmembrane region" description="Helical" evidence="1">
    <location>
        <begin position="319"/>
        <end position="341"/>
    </location>
</feature>
<dbReference type="EMBL" id="JAUCMV010000001">
    <property type="protein sequence ID" value="KAK0423059.1"/>
    <property type="molecule type" value="Genomic_DNA"/>
</dbReference>
<keyword evidence="1" id="KW-1133">Transmembrane helix</keyword>
<name>A0AA39IGY8_9BILA</name>
<feature type="transmembrane region" description="Helical" evidence="1">
    <location>
        <begin position="293"/>
        <end position="313"/>
    </location>
</feature>
<reference evidence="2" key="1">
    <citation type="submission" date="2023-06" db="EMBL/GenBank/DDBJ databases">
        <title>Genomic analysis of the entomopathogenic nematode Steinernema hermaphroditum.</title>
        <authorList>
            <person name="Schwarz E.M."/>
            <person name="Heppert J.K."/>
            <person name="Baniya A."/>
            <person name="Schwartz H.T."/>
            <person name="Tan C.-H."/>
            <person name="Antoshechkin I."/>
            <person name="Sternberg P.W."/>
            <person name="Goodrich-Blair H."/>
            <person name="Dillman A.R."/>
        </authorList>
    </citation>
    <scope>NUCLEOTIDE SEQUENCE</scope>
    <source>
        <strain evidence="2">PS9179</strain>
        <tissue evidence="2">Whole animal</tissue>
    </source>
</reference>
<dbReference type="AlphaFoldDB" id="A0AA39IGY8"/>
<feature type="transmembrane region" description="Helical" evidence="1">
    <location>
        <begin position="471"/>
        <end position="496"/>
    </location>
</feature>
<gene>
    <name evidence="2" type="ORF">QR680_007946</name>
</gene>
<feature type="transmembrane region" description="Helical" evidence="1">
    <location>
        <begin position="27"/>
        <end position="51"/>
    </location>
</feature>
<protein>
    <submittedName>
        <fullName evidence="2">Uncharacterized protein</fullName>
    </submittedName>
</protein>
<organism evidence="2 3">
    <name type="scientific">Steinernema hermaphroditum</name>
    <dbReference type="NCBI Taxonomy" id="289476"/>
    <lineage>
        <taxon>Eukaryota</taxon>
        <taxon>Metazoa</taxon>
        <taxon>Ecdysozoa</taxon>
        <taxon>Nematoda</taxon>
        <taxon>Chromadorea</taxon>
        <taxon>Rhabditida</taxon>
        <taxon>Tylenchina</taxon>
        <taxon>Panagrolaimomorpha</taxon>
        <taxon>Strongyloidoidea</taxon>
        <taxon>Steinernematidae</taxon>
        <taxon>Steinernema</taxon>
    </lineage>
</organism>
<dbReference type="Proteomes" id="UP001175271">
    <property type="component" value="Unassembled WGS sequence"/>
</dbReference>
<proteinExistence type="predicted"/>
<feature type="transmembrane region" description="Helical" evidence="1">
    <location>
        <begin position="542"/>
        <end position="562"/>
    </location>
</feature>
<feature type="transmembrane region" description="Helical" evidence="1">
    <location>
        <begin position="362"/>
        <end position="383"/>
    </location>
</feature>
<keyword evidence="1" id="KW-0472">Membrane</keyword>
<feature type="transmembrane region" description="Helical" evidence="1">
    <location>
        <begin position="389"/>
        <end position="409"/>
    </location>
</feature>
<accession>A0AA39IGY8</accession>
<comment type="caution">
    <text evidence="2">The sequence shown here is derived from an EMBL/GenBank/DDBJ whole genome shotgun (WGS) entry which is preliminary data.</text>
</comment>
<evidence type="ECO:0000313" key="2">
    <source>
        <dbReference type="EMBL" id="KAK0423059.1"/>
    </source>
</evidence>